<dbReference type="InterPro" id="IPR015895">
    <property type="entry name" value="4pyrrol_synth_GluRdtase_N"/>
</dbReference>
<dbReference type="GO" id="GO:0050661">
    <property type="term" value="F:NADP binding"/>
    <property type="evidence" value="ECO:0007669"/>
    <property type="project" value="InterPro"/>
</dbReference>
<dbReference type="STRING" id="118062.MCBB_0209"/>
<dbReference type="EMBL" id="LT607756">
    <property type="protein sequence ID" value="SCG84797.1"/>
    <property type="molecule type" value="Genomic_DNA"/>
</dbReference>
<dbReference type="OrthoDB" id="4562at2157"/>
<dbReference type="GeneID" id="30411073"/>
<comment type="domain">
    <text evidence="8">Possesses an unusual extended V-shaped dimeric structure with each monomer consisting of three distinct domains arranged along a curved 'spinal' alpha-helix. The N-terminal catalytic domain specifically recognizes the glutamate moiety of the substrate. The second domain is the NADPH-binding domain, and the third C-terminal domain is responsible for dimerization.</text>
</comment>
<dbReference type="Pfam" id="PF05201">
    <property type="entry name" value="GlutR_N"/>
    <property type="match status" value="1"/>
</dbReference>
<evidence type="ECO:0000256" key="9">
    <source>
        <dbReference type="PIRSR" id="PIRSR000445-1"/>
    </source>
</evidence>
<evidence type="ECO:0000256" key="7">
    <source>
        <dbReference type="ARBA" id="ARBA00047464"/>
    </source>
</evidence>
<evidence type="ECO:0000313" key="18">
    <source>
        <dbReference type="Proteomes" id="UP000094707"/>
    </source>
</evidence>
<dbReference type="GO" id="GO:0008883">
    <property type="term" value="F:glutamyl-tRNA reductase activity"/>
    <property type="evidence" value="ECO:0007669"/>
    <property type="project" value="UniProtKB-UniRule"/>
</dbReference>
<dbReference type="GO" id="GO:0019353">
    <property type="term" value="P:protoporphyrinogen IX biosynthetic process from glutamate"/>
    <property type="evidence" value="ECO:0007669"/>
    <property type="project" value="TreeGrafter"/>
</dbReference>
<evidence type="ECO:0000256" key="6">
    <source>
        <dbReference type="ARBA" id="ARBA00023244"/>
    </source>
</evidence>
<proteinExistence type="inferred from homology"/>
<dbReference type="SUPFAM" id="SSF69075">
    <property type="entry name" value="Glutamyl tRNA-reductase dimerization domain"/>
    <property type="match status" value="1"/>
</dbReference>
<comment type="function">
    <text evidence="8">Catalyzes the NADPH-dependent reduction of glutamyl-tRNA(Glu) to glutamate 1-semialdehyde (GSA).</text>
</comment>
<accession>A0A1D3KZK9</accession>
<sequence>MILNIRVDHKTANIGTMERSAQKLDVAFQEILEKYAVVEYIQIKTCNRTEFYMVLEGSPKVEYNDFVVETDKKALEHLLRLASGLESMIVGEDQILGQIKDSRKRSIKEKCCGRVLNTVFTKAVHVGQSVRKKTRINEGSVSIGSAAVDLAEKVHGNLKCKKVLVVGAGKMGTLVAKALVEKNLKAIVVANRTHDRAVCLARELGGSAIHFDKLGEAMKDADVVISATGAPHPILTYEKVKESVPAENLHHMVMVDIANPRDIDERVSELGVKLFNIDDLRGVADESLKMREAEAVRAERIVEEELELLQRSLKHMEVEPLISSIRADAEKIRVKETEKALKILGDMEGKERVVEDLTKVLVKHISYDIIQNLKHAAEKEQKDVIEAAEVIFKGEF</sequence>
<dbReference type="InterPro" id="IPR015896">
    <property type="entry name" value="4pyrrol_synth_GluRdtase_dimer"/>
</dbReference>
<dbReference type="Gene3D" id="3.40.50.720">
    <property type="entry name" value="NAD(P)-binding Rossmann-like Domain"/>
    <property type="match status" value="1"/>
</dbReference>
<dbReference type="FunFam" id="3.40.50.720:FF:000031">
    <property type="entry name" value="Glutamyl-tRNA reductase"/>
    <property type="match status" value="1"/>
</dbReference>
<dbReference type="NCBIfam" id="TIGR01035">
    <property type="entry name" value="hemA"/>
    <property type="match status" value="1"/>
</dbReference>
<evidence type="ECO:0000256" key="13">
    <source>
        <dbReference type="RuleBase" id="RU000584"/>
    </source>
</evidence>
<dbReference type="PATRIC" id="fig|129848.4.peg.217"/>
<dbReference type="KEGG" id="mcub:MCBB_0209"/>
<dbReference type="InterPro" id="IPR036343">
    <property type="entry name" value="GluRdtase_N_sf"/>
</dbReference>
<dbReference type="Proteomes" id="UP000094707">
    <property type="component" value="Chromosome I"/>
</dbReference>
<keyword evidence="6 8" id="KW-0627">Porphyrin biosynthesis</keyword>
<evidence type="ECO:0000256" key="12">
    <source>
        <dbReference type="PIRSR" id="PIRSR000445-4"/>
    </source>
</evidence>
<evidence type="ECO:0000259" key="16">
    <source>
        <dbReference type="Pfam" id="PF05201"/>
    </source>
</evidence>
<feature type="binding site" evidence="8 11">
    <location>
        <begin position="167"/>
        <end position="172"/>
    </location>
    <ligand>
        <name>NADP(+)</name>
        <dbReference type="ChEBI" id="CHEBI:58349"/>
    </ligand>
</feature>
<evidence type="ECO:0000256" key="8">
    <source>
        <dbReference type="HAMAP-Rule" id="MF_00087"/>
    </source>
</evidence>
<dbReference type="CDD" id="cd05213">
    <property type="entry name" value="NAD_bind_Glutamyl_tRNA_reduct"/>
    <property type="match status" value="1"/>
</dbReference>
<evidence type="ECO:0000256" key="3">
    <source>
        <dbReference type="ARBA" id="ARBA00012970"/>
    </source>
</evidence>
<evidence type="ECO:0000256" key="5">
    <source>
        <dbReference type="ARBA" id="ARBA00023002"/>
    </source>
</evidence>
<keyword evidence="18" id="KW-1185">Reference proteome</keyword>
<dbReference type="InterPro" id="IPR018214">
    <property type="entry name" value="GluRdtase_CS"/>
</dbReference>
<dbReference type="PIRSF" id="PIRSF000445">
    <property type="entry name" value="4pyrrol_synth_GluRdtase"/>
    <property type="match status" value="1"/>
</dbReference>
<dbReference type="SUPFAM" id="SSF51735">
    <property type="entry name" value="NAD(P)-binding Rossmann-fold domains"/>
    <property type="match status" value="1"/>
</dbReference>
<feature type="binding site" evidence="8 10">
    <location>
        <position position="87"/>
    </location>
    <ligand>
        <name>substrate</name>
    </ligand>
</feature>
<dbReference type="InterPro" id="IPR006151">
    <property type="entry name" value="Shikm_DH/Glu-tRNA_Rdtase"/>
</dbReference>
<protein>
    <recommendedName>
        <fullName evidence="3 8">Glutamyl-tRNA reductase</fullName>
        <shortName evidence="8">GluTR</shortName>
        <ecNumber evidence="3 8">1.2.1.70</ecNumber>
    </recommendedName>
</protein>
<dbReference type="InterPro" id="IPR000343">
    <property type="entry name" value="4pyrrol_synth_GluRdtase"/>
</dbReference>
<comment type="similarity">
    <text evidence="2 8 13">Belongs to the glutamyl-tRNA reductase family.</text>
</comment>
<dbReference type="UniPathway" id="UPA00251">
    <property type="reaction ID" value="UER00316"/>
</dbReference>
<feature type="domain" description="Glutamyl-tRNA reductase N-terminal" evidence="16">
    <location>
        <begin position="5"/>
        <end position="134"/>
    </location>
</feature>
<dbReference type="PROSITE" id="PS00747">
    <property type="entry name" value="GLUTR"/>
    <property type="match status" value="1"/>
</dbReference>
<dbReference type="SUPFAM" id="SSF69742">
    <property type="entry name" value="Glutamyl tRNA-reductase catalytic, N-terminal domain"/>
    <property type="match status" value="1"/>
</dbReference>
<dbReference type="AlphaFoldDB" id="A0A1D3KZK9"/>
<comment type="pathway">
    <text evidence="1 8 13">Porphyrin-containing compound metabolism; protoporphyrin-IX biosynthesis; 5-aminolevulinate from L-glutamyl-tRNA(Glu): step 1/2.</text>
</comment>
<dbReference type="HAMAP" id="MF_00087">
    <property type="entry name" value="Glu_tRNA_reductase"/>
    <property type="match status" value="1"/>
</dbReference>
<name>A0A1D3KZK9_9EURY</name>
<reference evidence="17 18" key="1">
    <citation type="submission" date="2016-08" db="EMBL/GenBank/DDBJ databases">
        <authorList>
            <person name="Seilhamer J.J."/>
        </authorList>
    </citation>
    <scope>NUCLEOTIDE SEQUENCE [LARGE SCALE GENOMIC DNA]</scope>
    <source>
        <strain evidence="17">Buetzberg</strain>
    </source>
</reference>
<dbReference type="InterPro" id="IPR036453">
    <property type="entry name" value="GluRdtase_dimer_dom_sf"/>
</dbReference>
<gene>
    <name evidence="8 17" type="primary">hemA</name>
    <name evidence="17" type="ORF">MCBB_0209</name>
</gene>
<dbReference type="PANTHER" id="PTHR43013:SF1">
    <property type="entry name" value="GLUTAMYL-TRNA REDUCTASE"/>
    <property type="match status" value="1"/>
</dbReference>
<organism evidence="17 18">
    <name type="scientific">Methanobacterium congolense</name>
    <dbReference type="NCBI Taxonomy" id="118062"/>
    <lineage>
        <taxon>Archaea</taxon>
        <taxon>Methanobacteriati</taxon>
        <taxon>Methanobacteriota</taxon>
        <taxon>Methanomada group</taxon>
        <taxon>Methanobacteria</taxon>
        <taxon>Methanobacteriales</taxon>
        <taxon>Methanobacteriaceae</taxon>
        <taxon>Methanobacterium</taxon>
    </lineage>
</organism>
<feature type="binding site" evidence="8 10">
    <location>
        <begin position="45"/>
        <end position="48"/>
    </location>
    <ligand>
        <name>substrate</name>
    </ligand>
</feature>
<feature type="domain" description="Tetrapyrrole biosynthesis glutamyl-tRNA reductase dimerisation" evidence="14">
    <location>
        <begin position="297"/>
        <end position="393"/>
    </location>
</feature>
<dbReference type="Pfam" id="PF00745">
    <property type="entry name" value="GlutR_dimer"/>
    <property type="match status" value="1"/>
</dbReference>
<comment type="miscellaneous">
    <text evidence="8">During catalysis, the active site Cys acts as a nucleophile attacking the alpha-carbonyl group of tRNA-bound glutamate with the formation of a thioester intermediate between enzyme and glutamate, and the concomitant release of tRNA(Glu). The thioester intermediate is finally reduced by direct hydride transfer from NADPH, to form the product GSA.</text>
</comment>
<dbReference type="Pfam" id="PF01488">
    <property type="entry name" value="Shikimate_DH"/>
    <property type="match status" value="1"/>
</dbReference>
<dbReference type="InterPro" id="IPR036291">
    <property type="entry name" value="NAD(P)-bd_dom_sf"/>
</dbReference>
<evidence type="ECO:0000256" key="1">
    <source>
        <dbReference type="ARBA" id="ARBA00005059"/>
    </source>
</evidence>
<evidence type="ECO:0000259" key="14">
    <source>
        <dbReference type="Pfam" id="PF00745"/>
    </source>
</evidence>
<feature type="binding site" evidence="8 10">
    <location>
        <position position="98"/>
    </location>
    <ligand>
        <name>substrate</name>
    </ligand>
</feature>
<dbReference type="PANTHER" id="PTHR43013">
    <property type="entry name" value="GLUTAMYL-TRNA REDUCTASE"/>
    <property type="match status" value="1"/>
</dbReference>
<keyword evidence="5 8" id="KW-0560">Oxidoreductase</keyword>
<evidence type="ECO:0000256" key="2">
    <source>
        <dbReference type="ARBA" id="ARBA00005916"/>
    </source>
</evidence>
<keyword evidence="4 8" id="KW-0521">NADP</keyword>
<feature type="site" description="Important for activity" evidence="8 12">
    <location>
        <position position="77"/>
    </location>
</feature>
<evidence type="ECO:0000259" key="15">
    <source>
        <dbReference type="Pfam" id="PF01488"/>
    </source>
</evidence>
<evidence type="ECO:0000256" key="11">
    <source>
        <dbReference type="PIRSR" id="PIRSR000445-3"/>
    </source>
</evidence>
<comment type="catalytic activity">
    <reaction evidence="7 8 13">
        <text>(S)-4-amino-5-oxopentanoate + tRNA(Glu) + NADP(+) = L-glutamyl-tRNA(Glu) + NADPH + H(+)</text>
        <dbReference type="Rhea" id="RHEA:12344"/>
        <dbReference type="Rhea" id="RHEA-COMP:9663"/>
        <dbReference type="Rhea" id="RHEA-COMP:9680"/>
        <dbReference type="ChEBI" id="CHEBI:15378"/>
        <dbReference type="ChEBI" id="CHEBI:57501"/>
        <dbReference type="ChEBI" id="CHEBI:57783"/>
        <dbReference type="ChEBI" id="CHEBI:58349"/>
        <dbReference type="ChEBI" id="CHEBI:78442"/>
        <dbReference type="ChEBI" id="CHEBI:78520"/>
        <dbReference type="EC" id="1.2.1.70"/>
    </reaction>
</comment>
<dbReference type="RefSeq" id="WP_071905871.1">
    <property type="nucleotide sequence ID" value="NZ_LT607756.1"/>
</dbReference>
<dbReference type="EC" id="1.2.1.70" evidence="3 8"/>
<evidence type="ECO:0000256" key="10">
    <source>
        <dbReference type="PIRSR" id="PIRSR000445-2"/>
    </source>
</evidence>
<evidence type="ECO:0000313" key="17">
    <source>
        <dbReference type="EMBL" id="SCG84797.1"/>
    </source>
</evidence>
<dbReference type="Gene3D" id="3.30.460.30">
    <property type="entry name" value="Glutamyl-tRNA reductase, N-terminal domain"/>
    <property type="match status" value="1"/>
</dbReference>
<feature type="binding site" evidence="8 10">
    <location>
        <begin position="92"/>
        <end position="94"/>
    </location>
    <ligand>
        <name>substrate</name>
    </ligand>
</feature>
<comment type="subunit">
    <text evidence="8">Homodimer.</text>
</comment>
<feature type="active site" description="Nucleophile" evidence="8 9">
    <location>
        <position position="46"/>
    </location>
</feature>
<feature type="domain" description="Quinate/shikimate 5-dehydrogenase/glutamyl-tRNA reductase" evidence="15">
    <location>
        <begin position="149"/>
        <end position="283"/>
    </location>
</feature>
<evidence type="ECO:0000256" key="4">
    <source>
        <dbReference type="ARBA" id="ARBA00022857"/>
    </source>
</evidence>